<evidence type="ECO:0000313" key="2">
    <source>
        <dbReference type="EMBL" id="BAD28508.1"/>
    </source>
</evidence>
<name>Q6ERW1_ORYSJ</name>
<dbReference type="Proteomes" id="UP000000763">
    <property type="component" value="Chromosome 9"/>
</dbReference>
<reference evidence="3" key="2">
    <citation type="submission" date="2002-06" db="EMBL/GenBank/DDBJ databases">
        <title>Oryza sativa nipponbare(GA3) genomic DNA, chromosome 9, PAC clone:P0435D08.</title>
        <authorList>
            <person name="Sasaki T."/>
            <person name="Matsumoto T."/>
            <person name="Katayose Y."/>
        </authorList>
    </citation>
    <scope>NUCLEOTIDE SEQUENCE</scope>
</reference>
<sequence length="53" mass="5713">MPAGAADAEEVSTTETERGNRVARAVVTRILRPVGAYLCMSKLLKVVENGYCD</sequence>
<evidence type="ECO:0000256" key="1">
    <source>
        <dbReference type="SAM" id="MobiDB-lite"/>
    </source>
</evidence>
<proteinExistence type="predicted"/>
<dbReference type="AlphaFoldDB" id="Q6ERW1"/>
<reference evidence="4" key="3">
    <citation type="journal article" date="2005" name="Nature">
        <title>The map-based sequence of the rice genome.</title>
        <authorList>
            <consortium name="International rice genome sequencing project (IRGSP)"/>
            <person name="Matsumoto T."/>
            <person name="Wu J."/>
            <person name="Kanamori H."/>
            <person name="Katayose Y."/>
            <person name="Fujisawa M."/>
            <person name="Namiki N."/>
            <person name="Mizuno H."/>
            <person name="Yamamoto K."/>
            <person name="Antonio B.A."/>
            <person name="Baba T."/>
            <person name="Sakata K."/>
            <person name="Nagamura Y."/>
            <person name="Aoki H."/>
            <person name="Arikawa K."/>
            <person name="Arita K."/>
            <person name="Bito T."/>
            <person name="Chiden Y."/>
            <person name="Fujitsuka N."/>
            <person name="Fukunaka R."/>
            <person name="Hamada M."/>
            <person name="Harada C."/>
            <person name="Hayashi A."/>
            <person name="Hijishita S."/>
            <person name="Honda M."/>
            <person name="Hosokawa S."/>
            <person name="Ichikawa Y."/>
            <person name="Idonuma A."/>
            <person name="Iijima M."/>
            <person name="Ikeda M."/>
            <person name="Ikeno M."/>
            <person name="Ito K."/>
            <person name="Ito S."/>
            <person name="Ito T."/>
            <person name="Ito Y."/>
            <person name="Ito Y."/>
            <person name="Iwabuchi A."/>
            <person name="Kamiya K."/>
            <person name="Karasawa W."/>
            <person name="Kurita K."/>
            <person name="Katagiri S."/>
            <person name="Kikuta A."/>
            <person name="Kobayashi H."/>
            <person name="Kobayashi N."/>
            <person name="Machita K."/>
            <person name="Maehara T."/>
            <person name="Masukawa M."/>
            <person name="Mizubayashi T."/>
            <person name="Mukai Y."/>
            <person name="Nagasaki H."/>
            <person name="Nagata Y."/>
            <person name="Naito S."/>
            <person name="Nakashima M."/>
            <person name="Nakama Y."/>
            <person name="Nakamichi Y."/>
            <person name="Nakamura M."/>
            <person name="Meguro A."/>
            <person name="Negishi M."/>
            <person name="Ohta I."/>
            <person name="Ohta T."/>
            <person name="Okamoto M."/>
            <person name="Ono N."/>
            <person name="Saji S."/>
            <person name="Sakaguchi M."/>
            <person name="Sakai K."/>
            <person name="Shibata M."/>
            <person name="Shimokawa T."/>
            <person name="Song J."/>
            <person name="Takazaki Y."/>
            <person name="Terasawa K."/>
            <person name="Tsugane M."/>
            <person name="Tsuji K."/>
            <person name="Ueda S."/>
            <person name="Waki K."/>
            <person name="Yamagata H."/>
            <person name="Yamamoto M."/>
            <person name="Yamamoto S."/>
            <person name="Yamane H."/>
            <person name="Yoshiki S."/>
            <person name="Yoshihara R."/>
            <person name="Yukawa K."/>
            <person name="Zhong H."/>
            <person name="Yano M."/>
            <person name="Yuan Q."/>
            <person name="Ouyang S."/>
            <person name="Liu J."/>
            <person name="Jones K.M."/>
            <person name="Gansberger K."/>
            <person name="Moffat K."/>
            <person name="Hill J."/>
            <person name="Bera J."/>
            <person name="Fadrosh D."/>
            <person name="Jin S."/>
            <person name="Johri S."/>
            <person name="Kim M."/>
            <person name="Overton L."/>
            <person name="Reardon M."/>
            <person name="Tsitrin T."/>
            <person name="Vuong H."/>
            <person name="Weaver B."/>
            <person name="Ciecko A."/>
            <person name="Tallon L."/>
            <person name="Jackson J."/>
            <person name="Pai G."/>
            <person name="Aken S.V."/>
            <person name="Utterback T."/>
            <person name="Reidmuller S."/>
            <person name="Feldblyum T."/>
            <person name="Hsiao J."/>
            <person name="Zismann V."/>
            <person name="Iobst S."/>
            <person name="de Vazeille A.R."/>
            <person name="Buell C.R."/>
            <person name="Ying K."/>
            <person name="Li Y."/>
            <person name="Lu T."/>
            <person name="Huang Y."/>
            <person name="Zhao Q."/>
            <person name="Feng Q."/>
            <person name="Zhang L."/>
            <person name="Zhu J."/>
            <person name="Weng Q."/>
            <person name="Mu J."/>
            <person name="Lu Y."/>
            <person name="Fan D."/>
            <person name="Liu Y."/>
            <person name="Guan J."/>
            <person name="Zhang Y."/>
            <person name="Yu S."/>
            <person name="Liu X."/>
            <person name="Zhang Y."/>
            <person name="Hong G."/>
            <person name="Han B."/>
            <person name="Choisne N."/>
            <person name="Demange N."/>
            <person name="Orjeda G."/>
            <person name="Samain S."/>
            <person name="Cattolico L."/>
            <person name="Pelletier E."/>
            <person name="Couloux A."/>
            <person name="Segurens B."/>
            <person name="Wincker P."/>
            <person name="D'Hont A."/>
            <person name="Scarpelli C."/>
            <person name="Weissenbach J."/>
            <person name="Salanoubat M."/>
            <person name="Quetier F."/>
            <person name="Yu Y."/>
            <person name="Kim H.R."/>
            <person name="Rambo T."/>
            <person name="Currie J."/>
            <person name="Collura K."/>
            <person name="Luo M."/>
            <person name="Yang T."/>
            <person name="Ammiraju J.S.S."/>
            <person name="Engler F."/>
            <person name="Soderlund C."/>
            <person name="Wing R.A."/>
            <person name="Palmer L.E."/>
            <person name="de la Bastide M."/>
            <person name="Spiegel L."/>
            <person name="Nascimento L."/>
            <person name="Zutavern T."/>
            <person name="O'Shaughnessy A."/>
            <person name="Dike S."/>
            <person name="Dedhia N."/>
            <person name="Preston R."/>
            <person name="Balija V."/>
            <person name="McCombie W.R."/>
            <person name="Chow T."/>
            <person name="Chen H."/>
            <person name="Chung M."/>
            <person name="Chen C."/>
            <person name="Shaw J."/>
            <person name="Wu H."/>
            <person name="Hsiao K."/>
            <person name="Chao Y."/>
            <person name="Chu M."/>
            <person name="Cheng C."/>
            <person name="Hour A."/>
            <person name="Lee P."/>
            <person name="Lin S."/>
            <person name="Lin Y."/>
            <person name="Liou J."/>
            <person name="Liu S."/>
            <person name="Hsing Y."/>
            <person name="Raghuvanshi S."/>
            <person name="Mohanty A."/>
            <person name="Bharti A.K."/>
            <person name="Gaur A."/>
            <person name="Gupta V."/>
            <person name="Kumar D."/>
            <person name="Ravi V."/>
            <person name="Vij S."/>
            <person name="Kapur A."/>
            <person name="Khurana P."/>
            <person name="Khurana P."/>
            <person name="Khurana J.P."/>
            <person name="Tyagi A.K."/>
            <person name="Gaikwad K."/>
            <person name="Singh A."/>
            <person name="Dalal V."/>
            <person name="Srivastava S."/>
            <person name="Dixit A."/>
            <person name="Pal A.K."/>
            <person name="Ghazi I.A."/>
            <person name="Yadav M."/>
            <person name="Pandit A."/>
            <person name="Bhargava A."/>
            <person name="Sureshbabu K."/>
            <person name="Batra K."/>
            <person name="Sharma T.R."/>
            <person name="Mohapatra T."/>
            <person name="Singh N.K."/>
            <person name="Messing J."/>
            <person name="Nelson A.B."/>
            <person name="Fuks G."/>
            <person name="Kavchok S."/>
            <person name="Keizer G."/>
            <person name="Linton E."/>
            <person name="Llaca V."/>
            <person name="Song R."/>
            <person name="Tanyolac B."/>
            <person name="Young S."/>
            <person name="Ho-Il K."/>
            <person name="Hahn J.H."/>
            <person name="Sangsakoo G."/>
            <person name="Vanavichit A."/>
            <person name="de Mattos Luiz.A.T."/>
            <person name="Zimmer P.D."/>
            <person name="Malone G."/>
            <person name="Dellagostin O."/>
            <person name="de Oliveira A.C."/>
            <person name="Bevan M."/>
            <person name="Bancroft I."/>
            <person name="Minx P."/>
            <person name="Cordum H."/>
            <person name="Wilson R."/>
            <person name="Cheng Z."/>
            <person name="Jin W."/>
            <person name="Jiang J."/>
            <person name="Leong S.A."/>
            <person name="Iwama H."/>
            <person name="Gojobori T."/>
            <person name="Itoh T."/>
            <person name="Niimura Y."/>
            <person name="Fujii Y."/>
            <person name="Habara T."/>
            <person name="Sakai H."/>
            <person name="Sato Y."/>
            <person name="Wilson G."/>
            <person name="Kumar K."/>
            <person name="McCouch S."/>
            <person name="Juretic N."/>
            <person name="Hoen D."/>
            <person name="Wright S."/>
            <person name="Bruskiewich R."/>
            <person name="Bureau T."/>
            <person name="Miyao A."/>
            <person name="Hirochika H."/>
            <person name="Nishikawa T."/>
            <person name="Kadowaki K."/>
            <person name="Sugiura M."/>
            <person name="Burr B."/>
            <person name="Sasaki T."/>
        </authorList>
    </citation>
    <scope>NUCLEOTIDE SEQUENCE [LARGE SCALE GENOMIC DNA]</scope>
    <source>
        <strain evidence="4">cv. Nipponbare</strain>
    </source>
</reference>
<evidence type="ECO:0000313" key="3">
    <source>
        <dbReference type="EMBL" id="BAD28609.1"/>
    </source>
</evidence>
<reference evidence="4" key="4">
    <citation type="journal article" date="2008" name="Nucleic Acids Res.">
        <title>The rice annotation project database (RAP-DB): 2008 update.</title>
        <authorList>
            <consortium name="The rice annotation project (RAP)"/>
        </authorList>
    </citation>
    <scope>GENOME REANNOTATION</scope>
    <source>
        <strain evidence="4">cv. Nipponbare</strain>
    </source>
</reference>
<gene>
    <name evidence="3" type="ORF">P0435D08.39</name>
    <name evidence="2" type="ORF">P0650H04.21</name>
</gene>
<reference evidence="2" key="1">
    <citation type="submission" date="2002-05" db="EMBL/GenBank/DDBJ databases">
        <title>Oryza sativa nipponbare(GA3) genomic DNA, chromosome 9, PAC clone:P0650H04.</title>
        <authorList>
            <person name="Sasaki T."/>
            <person name="Matsumoto T."/>
            <person name="Katayose Y."/>
        </authorList>
    </citation>
    <scope>NUCLEOTIDE SEQUENCE</scope>
</reference>
<protein>
    <submittedName>
        <fullName evidence="3">Uncharacterized protein</fullName>
    </submittedName>
</protein>
<accession>Q6ERW1</accession>
<evidence type="ECO:0000313" key="4">
    <source>
        <dbReference type="Proteomes" id="UP000000763"/>
    </source>
</evidence>
<feature type="region of interest" description="Disordered" evidence="1">
    <location>
        <begin position="1"/>
        <end position="20"/>
    </location>
</feature>
<organism evidence="3 4">
    <name type="scientific">Oryza sativa subsp. japonica</name>
    <name type="common">Rice</name>
    <dbReference type="NCBI Taxonomy" id="39947"/>
    <lineage>
        <taxon>Eukaryota</taxon>
        <taxon>Viridiplantae</taxon>
        <taxon>Streptophyta</taxon>
        <taxon>Embryophyta</taxon>
        <taxon>Tracheophyta</taxon>
        <taxon>Spermatophyta</taxon>
        <taxon>Magnoliopsida</taxon>
        <taxon>Liliopsida</taxon>
        <taxon>Poales</taxon>
        <taxon>Poaceae</taxon>
        <taxon>BOP clade</taxon>
        <taxon>Oryzoideae</taxon>
        <taxon>Oryzeae</taxon>
        <taxon>Oryzinae</taxon>
        <taxon>Oryza</taxon>
        <taxon>Oryza sativa</taxon>
    </lineage>
</organism>
<dbReference type="EMBL" id="AP005421">
    <property type="protein sequence ID" value="BAD28609.1"/>
    <property type="molecule type" value="Genomic_DNA"/>
</dbReference>
<dbReference type="EMBL" id="AP005321">
    <property type="protein sequence ID" value="BAD28508.1"/>
    <property type="molecule type" value="Genomic_DNA"/>
</dbReference>